<evidence type="ECO:0000256" key="2">
    <source>
        <dbReference type="SAM" id="MobiDB-lite"/>
    </source>
</evidence>
<keyword evidence="1" id="KW-0175">Coiled coil</keyword>
<proteinExistence type="predicted"/>
<feature type="compositionally biased region" description="Low complexity" evidence="2">
    <location>
        <begin position="29"/>
        <end position="39"/>
    </location>
</feature>
<dbReference type="AlphaFoldDB" id="A0A2J6PXE6"/>
<protein>
    <submittedName>
        <fullName evidence="3">Uncharacterized protein</fullName>
    </submittedName>
</protein>
<gene>
    <name evidence="3" type="ORF">NA56DRAFT_706236</name>
</gene>
<dbReference type="OrthoDB" id="3527975at2759"/>
<evidence type="ECO:0000313" key="3">
    <source>
        <dbReference type="EMBL" id="PMD18712.1"/>
    </source>
</evidence>
<sequence length="320" mass="35981">MAPTYPSEMSPHSDNDSHASYDLAEANMPPTSTSSSNSNGKAIKSNKFMSLRDDNAVTHPSGEQPKVNEEQNSMSPSWITKIAGMPIYCHAGTSKNNDLLETKWLKSAEQTTGESDVESVLSIDSGLGSLKSHAHEEFTDLQADANLQSASTEFQTQVKTIHQILDDIHLGDGTAVPRDTRVRLREHARVIAYIFGDAELRRRIKDQKIEREKIIQKHAAELARANIATGKMIVKLKKEKHEEIKNMHGHYRLEIQEIRNQYDDFEQQHQTQIALFKHKIGQLAVDYLAYHALKEEHEKLKQQLGAATAHNSALESQVQQ</sequence>
<evidence type="ECO:0000256" key="1">
    <source>
        <dbReference type="SAM" id="Coils"/>
    </source>
</evidence>
<feature type="coiled-coil region" evidence="1">
    <location>
        <begin position="248"/>
        <end position="317"/>
    </location>
</feature>
<organism evidence="3 4">
    <name type="scientific">Hyaloscypha hepaticicola</name>
    <dbReference type="NCBI Taxonomy" id="2082293"/>
    <lineage>
        <taxon>Eukaryota</taxon>
        <taxon>Fungi</taxon>
        <taxon>Dikarya</taxon>
        <taxon>Ascomycota</taxon>
        <taxon>Pezizomycotina</taxon>
        <taxon>Leotiomycetes</taxon>
        <taxon>Helotiales</taxon>
        <taxon>Hyaloscyphaceae</taxon>
        <taxon>Hyaloscypha</taxon>
    </lineage>
</organism>
<reference evidence="3 4" key="1">
    <citation type="submission" date="2016-05" db="EMBL/GenBank/DDBJ databases">
        <title>A degradative enzymes factory behind the ericoid mycorrhizal symbiosis.</title>
        <authorList>
            <consortium name="DOE Joint Genome Institute"/>
            <person name="Martino E."/>
            <person name="Morin E."/>
            <person name="Grelet G."/>
            <person name="Kuo A."/>
            <person name="Kohler A."/>
            <person name="Daghino S."/>
            <person name="Barry K."/>
            <person name="Choi C."/>
            <person name="Cichocki N."/>
            <person name="Clum A."/>
            <person name="Copeland A."/>
            <person name="Hainaut M."/>
            <person name="Haridas S."/>
            <person name="Labutti K."/>
            <person name="Lindquist E."/>
            <person name="Lipzen A."/>
            <person name="Khouja H.-R."/>
            <person name="Murat C."/>
            <person name="Ohm R."/>
            <person name="Olson A."/>
            <person name="Spatafora J."/>
            <person name="Veneault-Fourrey C."/>
            <person name="Henrissat B."/>
            <person name="Grigoriev I."/>
            <person name="Martin F."/>
            <person name="Perotto S."/>
        </authorList>
    </citation>
    <scope>NUCLEOTIDE SEQUENCE [LARGE SCALE GENOMIC DNA]</scope>
    <source>
        <strain evidence="3 4">UAMH 7357</strain>
    </source>
</reference>
<dbReference type="STRING" id="1745343.A0A2J6PXE6"/>
<evidence type="ECO:0000313" key="4">
    <source>
        <dbReference type="Proteomes" id="UP000235672"/>
    </source>
</evidence>
<dbReference type="EMBL" id="KZ613492">
    <property type="protein sequence ID" value="PMD18712.1"/>
    <property type="molecule type" value="Genomic_DNA"/>
</dbReference>
<name>A0A2J6PXE6_9HELO</name>
<keyword evidence="4" id="KW-1185">Reference proteome</keyword>
<dbReference type="Proteomes" id="UP000235672">
    <property type="component" value="Unassembled WGS sequence"/>
</dbReference>
<feature type="region of interest" description="Disordered" evidence="2">
    <location>
        <begin position="1"/>
        <end position="74"/>
    </location>
</feature>
<accession>A0A2J6PXE6</accession>